<dbReference type="PANTHER" id="PTHR46323:SF2">
    <property type="entry name" value="BETA-GALACTOSIDASE"/>
    <property type="match status" value="1"/>
</dbReference>
<dbReference type="InterPro" id="IPR050347">
    <property type="entry name" value="Bact_Beta-galactosidase"/>
</dbReference>
<keyword evidence="5" id="KW-0326">Glycosidase</keyword>
<name>A0AAW7XCW0_9GAMM</name>
<evidence type="ECO:0000259" key="6">
    <source>
        <dbReference type="Pfam" id="PF02837"/>
    </source>
</evidence>
<sequence length="90" mass="10456">VKNINFNPSWADKDIILHFGGVSSAFYVWVNGEFVGYSEDTRLPSEFDITKHLKKGNNKIAVKVYRWADGSYLEAQDHWRMSGIEREVYI</sequence>
<protein>
    <recommendedName>
        <fullName evidence="3">beta-galactosidase</fullName>
        <ecNumber evidence="3">3.2.1.23</ecNumber>
    </recommendedName>
</protein>
<dbReference type="InterPro" id="IPR008979">
    <property type="entry name" value="Galactose-bd-like_sf"/>
</dbReference>
<dbReference type="GO" id="GO:0009341">
    <property type="term" value="C:beta-galactosidase complex"/>
    <property type="evidence" value="ECO:0007669"/>
    <property type="project" value="TreeGrafter"/>
</dbReference>
<comment type="similarity">
    <text evidence="2">Belongs to the glycosyl hydrolase 2 family.</text>
</comment>
<dbReference type="InterPro" id="IPR006104">
    <property type="entry name" value="Glyco_hydro_2_N"/>
</dbReference>
<dbReference type="SUPFAM" id="SSF49785">
    <property type="entry name" value="Galactose-binding domain-like"/>
    <property type="match status" value="1"/>
</dbReference>
<comment type="caution">
    <text evidence="7">The sequence shown here is derived from an EMBL/GenBank/DDBJ whole genome shotgun (WGS) entry which is preliminary data.</text>
</comment>
<reference evidence="7" key="1">
    <citation type="submission" date="2023-07" db="EMBL/GenBank/DDBJ databases">
        <title>Genome content predicts the carbon catabolic preferences of heterotrophic bacteria.</title>
        <authorList>
            <person name="Gralka M."/>
        </authorList>
    </citation>
    <scope>NUCLEOTIDE SEQUENCE</scope>
    <source>
        <strain evidence="7">I3M17_2</strain>
    </source>
</reference>
<evidence type="ECO:0000313" key="8">
    <source>
        <dbReference type="Proteomes" id="UP001169760"/>
    </source>
</evidence>
<evidence type="ECO:0000313" key="7">
    <source>
        <dbReference type="EMBL" id="MDO6425075.1"/>
    </source>
</evidence>
<comment type="catalytic activity">
    <reaction evidence="1">
        <text>Hydrolysis of terminal non-reducing beta-D-galactose residues in beta-D-galactosides.</text>
        <dbReference type="EC" id="3.2.1.23"/>
    </reaction>
</comment>
<dbReference type="GO" id="GO:0004565">
    <property type="term" value="F:beta-galactosidase activity"/>
    <property type="evidence" value="ECO:0007669"/>
    <property type="project" value="UniProtKB-EC"/>
</dbReference>
<gene>
    <name evidence="7" type="ORF">Q4521_21520</name>
</gene>
<dbReference type="Pfam" id="PF02837">
    <property type="entry name" value="Glyco_hydro_2_N"/>
    <property type="match status" value="1"/>
</dbReference>
<dbReference type="Proteomes" id="UP001169760">
    <property type="component" value="Unassembled WGS sequence"/>
</dbReference>
<feature type="non-terminal residue" evidence="7">
    <location>
        <position position="90"/>
    </location>
</feature>
<organism evidence="7 8">
    <name type="scientific">Saccharophagus degradans</name>
    <dbReference type="NCBI Taxonomy" id="86304"/>
    <lineage>
        <taxon>Bacteria</taxon>
        <taxon>Pseudomonadati</taxon>
        <taxon>Pseudomonadota</taxon>
        <taxon>Gammaproteobacteria</taxon>
        <taxon>Cellvibrionales</taxon>
        <taxon>Cellvibrionaceae</taxon>
        <taxon>Saccharophagus</taxon>
    </lineage>
</organism>
<keyword evidence="4" id="KW-0378">Hydrolase</keyword>
<evidence type="ECO:0000256" key="2">
    <source>
        <dbReference type="ARBA" id="ARBA00007401"/>
    </source>
</evidence>
<dbReference type="EMBL" id="JAUOPB010000224">
    <property type="protein sequence ID" value="MDO6425075.1"/>
    <property type="molecule type" value="Genomic_DNA"/>
</dbReference>
<dbReference type="GO" id="GO:0005990">
    <property type="term" value="P:lactose catabolic process"/>
    <property type="evidence" value="ECO:0007669"/>
    <property type="project" value="TreeGrafter"/>
</dbReference>
<dbReference type="AlphaFoldDB" id="A0AAW7XCW0"/>
<feature type="domain" description="Glycosyl hydrolases family 2 sugar binding" evidence="6">
    <location>
        <begin position="3"/>
        <end position="89"/>
    </location>
</feature>
<dbReference type="PANTHER" id="PTHR46323">
    <property type="entry name" value="BETA-GALACTOSIDASE"/>
    <property type="match status" value="1"/>
</dbReference>
<accession>A0AAW7XCW0</accession>
<evidence type="ECO:0000256" key="1">
    <source>
        <dbReference type="ARBA" id="ARBA00001412"/>
    </source>
</evidence>
<evidence type="ECO:0000256" key="5">
    <source>
        <dbReference type="ARBA" id="ARBA00023295"/>
    </source>
</evidence>
<feature type="non-terminal residue" evidence="7">
    <location>
        <position position="1"/>
    </location>
</feature>
<evidence type="ECO:0000256" key="3">
    <source>
        <dbReference type="ARBA" id="ARBA00012756"/>
    </source>
</evidence>
<proteinExistence type="inferred from homology"/>
<evidence type="ECO:0000256" key="4">
    <source>
        <dbReference type="ARBA" id="ARBA00022801"/>
    </source>
</evidence>
<dbReference type="Gene3D" id="2.60.120.260">
    <property type="entry name" value="Galactose-binding domain-like"/>
    <property type="match status" value="1"/>
</dbReference>
<dbReference type="EC" id="3.2.1.23" evidence="3"/>